<dbReference type="PRINTS" id="PR00455">
    <property type="entry name" value="HTHTETR"/>
</dbReference>
<keyword evidence="3" id="KW-0804">Transcription</keyword>
<proteinExistence type="predicted"/>
<evidence type="ECO:0000256" key="3">
    <source>
        <dbReference type="ARBA" id="ARBA00023163"/>
    </source>
</evidence>
<dbReference type="PROSITE" id="PS50977">
    <property type="entry name" value="HTH_TETR_2"/>
    <property type="match status" value="1"/>
</dbReference>
<keyword evidence="7" id="KW-1185">Reference proteome</keyword>
<protein>
    <submittedName>
        <fullName evidence="6">TetR family transcriptional regulator</fullName>
    </submittedName>
</protein>
<dbReference type="InterPro" id="IPR050109">
    <property type="entry name" value="HTH-type_TetR-like_transc_reg"/>
</dbReference>
<evidence type="ECO:0000256" key="1">
    <source>
        <dbReference type="ARBA" id="ARBA00023015"/>
    </source>
</evidence>
<dbReference type="Gene3D" id="1.10.357.10">
    <property type="entry name" value="Tetracycline Repressor, domain 2"/>
    <property type="match status" value="1"/>
</dbReference>
<gene>
    <name evidence="6" type="ORF">DFR68_106479</name>
</gene>
<feature type="DNA-binding region" description="H-T-H motif" evidence="4">
    <location>
        <begin position="52"/>
        <end position="71"/>
    </location>
</feature>
<dbReference type="Proteomes" id="UP000255355">
    <property type="component" value="Unassembled WGS sequence"/>
</dbReference>
<dbReference type="GO" id="GO:0003700">
    <property type="term" value="F:DNA-binding transcription factor activity"/>
    <property type="evidence" value="ECO:0007669"/>
    <property type="project" value="TreeGrafter"/>
</dbReference>
<dbReference type="PANTHER" id="PTHR30055:SF234">
    <property type="entry name" value="HTH-TYPE TRANSCRIPTIONAL REGULATOR BETI"/>
    <property type="match status" value="1"/>
</dbReference>
<dbReference type="AlphaFoldDB" id="A0A370H7D2"/>
<keyword evidence="2 4" id="KW-0238">DNA-binding</keyword>
<organism evidence="6 7">
    <name type="scientific">Nocardia mexicana</name>
    <dbReference type="NCBI Taxonomy" id="279262"/>
    <lineage>
        <taxon>Bacteria</taxon>
        <taxon>Bacillati</taxon>
        <taxon>Actinomycetota</taxon>
        <taxon>Actinomycetes</taxon>
        <taxon>Mycobacteriales</taxon>
        <taxon>Nocardiaceae</taxon>
        <taxon>Nocardia</taxon>
    </lineage>
</organism>
<dbReference type="InterPro" id="IPR001647">
    <property type="entry name" value="HTH_TetR"/>
</dbReference>
<keyword evidence="1" id="KW-0805">Transcription regulation</keyword>
<evidence type="ECO:0000256" key="4">
    <source>
        <dbReference type="PROSITE-ProRule" id="PRU00335"/>
    </source>
</evidence>
<dbReference type="EMBL" id="QQAZ01000006">
    <property type="protein sequence ID" value="RDI50041.1"/>
    <property type="molecule type" value="Genomic_DNA"/>
</dbReference>
<evidence type="ECO:0000313" key="6">
    <source>
        <dbReference type="EMBL" id="RDI50041.1"/>
    </source>
</evidence>
<accession>A0A370H7D2</accession>
<sequence length="216" mass="23465">MNQSFIFKMNDWFMYCQAMATPTPRRADAQRNREAILRAARDLVIAHGPEVGMDEIAAAADVAVGTLYRHFPTKKDLIEAIVTELEARITASLDASAARVRAGESAALDEIIGLLRQVTVELREERLLRHAVTGLADDSLRRLRDGAAAAVRGLVAAAHRERALYPDVTVDDVVLLLATAPADNATQAMQSRWLTLARRALSPTSAGTLEVSADHA</sequence>
<comment type="caution">
    <text evidence="6">The sequence shown here is derived from an EMBL/GenBank/DDBJ whole genome shotgun (WGS) entry which is preliminary data.</text>
</comment>
<evidence type="ECO:0000256" key="2">
    <source>
        <dbReference type="ARBA" id="ARBA00023125"/>
    </source>
</evidence>
<dbReference type="SUPFAM" id="SSF46689">
    <property type="entry name" value="Homeodomain-like"/>
    <property type="match status" value="1"/>
</dbReference>
<dbReference type="Pfam" id="PF00440">
    <property type="entry name" value="TetR_N"/>
    <property type="match status" value="1"/>
</dbReference>
<dbReference type="GO" id="GO:0000976">
    <property type="term" value="F:transcription cis-regulatory region binding"/>
    <property type="evidence" value="ECO:0007669"/>
    <property type="project" value="TreeGrafter"/>
</dbReference>
<dbReference type="InterPro" id="IPR009057">
    <property type="entry name" value="Homeodomain-like_sf"/>
</dbReference>
<reference evidence="6 7" key="1">
    <citation type="submission" date="2018-07" db="EMBL/GenBank/DDBJ databases">
        <title>Genomic Encyclopedia of Type Strains, Phase IV (KMG-IV): sequencing the most valuable type-strain genomes for metagenomic binning, comparative biology and taxonomic classification.</title>
        <authorList>
            <person name="Goeker M."/>
        </authorList>
    </citation>
    <scope>NUCLEOTIDE SEQUENCE [LARGE SCALE GENOMIC DNA]</scope>
    <source>
        <strain evidence="6 7">DSM 44952</strain>
    </source>
</reference>
<evidence type="ECO:0000259" key="5">
    <source>
        <dbReference type="PROSITE" id="PS50977"/>
    </source>
</evidence>
<dbReference type="PANTHER" id="PTHR30055">
    <property type="entry name" value="HTH-TYPE TRANSCRIPTIONAL REGULATOR RUTR"/>
    <property type="match status" value="1"/>
</dbReference>
<name>A0A370H7D2_9NOCA</name>
<dbReference type="STRING" id="1210089.GCA_001613165_04064"/>
<feature type="domain" description="HTH tetR-type" evidence="5">
    <location>
        <begin position="30"/>
        <end position="89"/>
    </location>
</feature>
<evidence type="ECO:0000313" key="7">
    <source>
        <dbReference type="Proteomes" id="UP000255355"/>
    </source>
</evidence>